<keyword evidence="1 4" id="KW-0378">Hydrolase</keyword>
<proteinExistence type="inferred from homology"/>
<dbReference type="Gene3D" id="3.40.50.1820">
    <property type="entry name" value="alpha/beta hydrolase"/>
    <property type="match status" value="1"/>
</dbReference>
<reference evidence="4" key="1">
    <citation type="submission" date="2017-09" db="EMBL/GenBank/DDBJ databases">
        <title>Polyketide synthases of a Diaporthe helianthi virulent isolate.</title>
        <authorList>
            <person name="Baroncelli R."/>
        </authorList>
    </citation>
    <scope>NUCLEOTIDE SEQUENCE [LARGE SCALE GENOMIC DNA]</scope>
    <source>
        <strain evidence="4">7/96</strain>
    </source>
</reference>
<dbReference type="PANTHER" id="PTHR43329">
    <property type="entry name" value="EPOXIDE HYDROLASE"/>
    <property type="match status" value="1"/>
</dbReference>
<dbReference type="OrthoDB" id="6431331at2759"/>
<evidence type="ECO:0000256" key="2">
    <source>
        <dbReference type="ARBA" id="ARBA00038334"/>
    </source>
</evidence>
<feature type="domain" description="AB hydrolase-1" evidence="3">
    <location>
        <begin position="39"/>
        <end position="285"/>
    </location>
</feature>
<dbReference type="GO" id="GO:0016787">
    <property type="term" value="F:hydrolase activity"/>
    <property type="evidence" value="ECO:0007669"/>
    <property type="project" value="UniProtKB-KW"/>
</dbReference>
<protein>
    <submittedName>
        <fullName evidence="4">Alpha/beta hydrolase</fullName>
    </submittedName>
</protein>
<comment type="similarity">
    <text evidence="2">Belongs to the AB hydrolase superfamily. Epoxide hydrolase family.</text>
</comment>
<sequence>MCAKSKNFYPDLQRQETNTASGSKVVSYSSDLGNDKAILILIHGYPQSSLIWRHVVPKLDKEVSLFIPELPGYGISSPAQSSAPSDIGGALLEALGSVFRLSEGSPGRVILGGHDRGARICHRLAVSQAEFGFVKVVGAILMDIVPTKVQWDNFSNPAVATGYFHWPLLANVEVAVQMIKAYGGSQWCRDGHGRLAGSKQGLARMQSGGAVEVHAQLFDDEETLRHTCQDYAAGAAPEYKRQEDDQKAGVRIHVPTLVMFSQQNLGAKMDVAEIWRDWIEPGTWYEAVALGDGVGHYLPEEGHHVVSEKVLEFLKHHHH</sequence>
<name>A0A2P5HQ25_DIAHE</name>
<organism evidence="4 5">
    <name type="scientific">Diaporthe helianthi</name>
    <dbReference type="NCBI Taxonomy" id="158607"/>
    <lineage>
        <taxon>Eukaryota</taxon>
        <taxon>Fungi</taxon>
        <taxon>Dikarya</taxon>
        <taxon>Ascomycota</taxon>
        <taxon>Pezizomycotina</taxon>
        <taxon>Sordariomycetes</taxon>
        <taxon>Sordariomycetidae</taxon>
        <taxon>Diaporthales</taxon>
        <taxon>Diaporthaceae</taxon>
        <taxon>Diaporthe</taxon>
    </lineage>
</organism>
<dbReference type="SUPFAM" id="SSF53474">
    <property type="entry name" value="alpha/beta-Hydrolases"/>
    <property type="match status" value="1"/>
</dbReference>
<dbReference type="Proteomes" id="UP000094444">
    <property type="component" value="Unassembled WGS sequence"/>
</dbReference>
<dbReference type="InterPro" id="IPR000639">
    <property type="entry name" value="Epox_hydrolase-like"/>
</dbReference>
<dbReference type="STRING" id="158607.A0A2P5HQ25"/>
<evidence type="ECO:0000313" key="4">
    <source>
        <dbReference type="EMBL" id="POS72366.1"/>
    </source>
</evidence>
<gene>
    <name evidence="4" type="ORF">DHEL01_v209242</name>
</gene>
<evidence type="ECO:0000259" key="3">
    <source>
        <dbReference type="Pfam" id="PF12697"/>
    </source>
</evidence>
<evidence type="ECO:0000256" key="1">
    <source>
        <dbReference type="ARBA" id="ARBA00022801"/>
    </source>
</evidence>
<evidence type="ECO:0000313" key="5">
    <source>
        <dbReference type="Proteomes" id="UP000094444"/>
    </source>
</evidence>
<dbReference type="InterPro" id="IPR000073">
    <property type="entry name" value="AB_hydrolase_1"/>
</dbReference>
<dbReference type="PRINTS" id="PR00412">
    <property type="entry name" value="EPOXHYDRLASE"/>
</dbReference>
<dbReference type="InterPro" id="IPR029058">
    <property type="entry name" value="AB_hydrolase_fold"/>
</dbReference>
<keyword evidence="5" id="KW-1185">Reference proteome</keyword>
<dbReference type="Pfam" id="PF12697">
    <property type="entry name" value="Abhydrolase_6"/>
    <property type="match status" value="1"/>
</dbReference>
<dbReference type="AlphaFoldDB" id="A0A2P5HQ25"/>
<accession>A0A2P5HQ25</accession>
<comment type="caution">
    <text evidence="4">The sequence shown here is derived from an EMBL/GenBank/DDBJ whole genome shotgun (WGS) entry which is preliminary data.</text>
</comment>
<dbReference type="EMBL" id="MAVT02001016">
    <property type="protein sequence ID" value="POS72366.1"/>
    <property type="molecule type" value="Genomic_DNA"/>
</dbReference>
<dbReference type="InParanoid" id="A0A2P5HQ25"/>